<keyword evidence="1" id="KW-1133">Transmembrane helix</keyword>
<evidence type="ECO:0000313" key="3">
    <source>
        <dbReference type="EMBL" id="MDW4822666.1"/>
    </source>
</evidence>
<keyword evidence="5" id="KW-1185">Reference proteome</keyword>
<dbReference type="EMBL" id="JAPMLD010000001">
    <property type="protein sequence ID" value="MDW4822666.1"/>
    <property type="molecule type" value="Genomic_DNA"/>
</dbReference>
<keyword evidence="1" id="KW-0812">Transmembrane</keyword>
<reference evidence="2" key="2">
    <citation type="submission" date="2022-11" db="EMBL/GenBank/DDBJ databases">
        <title>Prophages regulate Shewanella fidelis motility and biofilm formation: implications for gut colonization dynamics in Ciona robusta.</title>
        <authorList>
            <person name="Natarajan O."/>
            <person name="Gibboney S.L."/>
            <person name="Young M.N."/>
            <person name="Lim S.J."/>
            <person name="Pluta N."/>
            <person name="Atkinson C.G.F."/>
            <person name="Leigh B.A."/>
            <person name="Liberti A."/>
            <person name="Kees E."/>
            <person name="Breitbart M."/>
            <person name="Gralnick J."/>
            <person name="Dishaw L.J."/>
        </authorList>
    </citation>
    <scope>NUCLEOTIDE SEQUENCE</scope>
    <source>
        <strain evidence="2">3313</strain>
    </source>
</reference>
<proteinExistence type="predicted"/>
<evidence type="ECO:0000256" key="1">
    <source>
        <dbReference type="SAM" id="Phobius"/>
    </source>
</evidence>
<dbReference type="RefSeq" id="WP_310655124.1">
    <property type="nucleotide sequence ID" value="NZ_JAPMLA010000010.1"/>
</dbReference>
<dbReference type="Proteomes" id="UP001271263">
    <property type="component" value="Unassembled WGS sequence"/>
</dbReference>
<reference evidence="3 5" key="1">
    <citation type="journal article" date="2022" name="bioRxiv">
        <title>Prophages regulate Shewanella fidelis 3313 motility and biofilm formation: implications for gut colonization dynamics in Ciona robusta.</title>
        <authorList>
            <person name="Natarajan O."/>
            <person name="Gibboney S.L."/>
            <person name="Young M.N."/>
            <person name="Lim S.J."/>
            <person name="Pluta N."/>
            <person name="Atkinson C.G."/>
            <person name="Leigh B.A."/>
            <person name="Liberti A."/>
            <person name="Kees E.D."/>
            <person name="Breitbart M."/>
            <person name="Gralnick J.A."/>
            <person name="Dishaw L.J."/>
        </authorList>
    </citation>
    <scope>NUCLEOTIDE SEQUENCE [LARGE SCALE GENOMIC DNA]</scope>
    <source>
        <strain evidence="3 5">JG4066</strain>
    </source>
</reference>
<evidence type="ECO:0000313" key="2">
    <source>
        <dbReference type="EMBL" id="MDR8524584.1"/>
    </source>
</evidence>
<comment type="caution">
    <text evidence="2">The sequence shown here is derived from an EMBL/GenBank/DDBJ whole genome shotgun (WGS) entry which is preliminary data.</text>
</comment>
<evidence type="ECO:0000313" key="5">
    <source>
        <dbReference type="Proteomes" id="UP001271263"/>
    </source>
</evidence>
<protein>
    <submittedName>
        <fullName evidence="2">Uncharacterized protein</fullName>
    </submittedName>
</protein>
<evidence type="ECO:0000313" key="4">
    <source>
        <dbReference type="Proteomes" id="UP001259340"/>
    </source>
</evidence>
<dbReference type="Proteomes" id="UP001259340">
    <property type="component" value="Unassembled WGS sequence"/>
</dbReference>
<sequence>MSTELITQLIILATAVVGLYKAATYKPAVPEHTGSNEPGPVSEAFAGLISFFGIFAFMLAMPAFIWAFTWITGNIGSSHSSEPTVQYEIAYKPSENPSNIELMLIAASQIPYEPSRGQALEIVSDRALSEGNFRIATVAASAIPYESSRGSQLRKIVDKLSKIPNKLMQTTADASSE</sequence>
<feature type="transmembrane region" description="Helical" evidence="1">
    <location>
        <begin position="45"/>
        <end position="71"/>
    </location>
</feature>
<accession>A0AAW8NRW3</accession>
<keyword evidence="1" id="KW-0472">Membrane</keyword>
<dbReference type="EMBL" id="JAPMLE010000001">
    <property type="protein sequence ID" value="MDR8524584.1"/>
    <property type="molecule type" value="Genomic_DNA"/>
</dbReference>
<organism evidence="2 4">
    <name type="scientific">Shewanella fidelis</name>
    <dbReference type="NCBI Taxonomy" id="173509"/>
    <lineage>
        <taxon>Bacteria</taxon>
        <taxon>Pseudomonadati</taxon>
        <taxon>Pseudomonadota</taxon>
        <taxon>Gammaproteobacteria</taxon>
        <taxon>Alteromonadales</taxon>
        <taxon>Shewanellaceae</taxon>
        <taxon>Shewanella</taxon>
    </lineage>
</organism>
<name>A0AAW8NRW3_9GAMM</name>
<dbReference type="AlphaFoldDB" id="A0AAW8NRW3"/>
<gene>
    <name evidence="2" type="ORF">OS133_13200</name>
    <name evidence="3" type="ORF">OS134_01060</name>
</gene>